<accession>A0A9P6DZD9</accession>
<dbReference type="Proteomes" id="UP000886523">
    <property type="component" value="Unassembled WGS sequence"/>
</dbReference>
<proteinExistence type="predicted"/>
<comment type="caution">
    <text evidence="1">The sequence shown here is derived from an EMBL/GenBank/DDBJ whole genome shotgun (WGS) entry which is preliminary data.</text>
</comment>
<protein>
    <submittedName>
        <fullName evidence="1">Uncharacterized protein</fullName>
    </submittedName>
</protein>
<dbReference type="EMBL" id="MU128918">
    <property type="protein sequence ID" value="KAF9519412.1"/>
    <property type="molecule type" value="Genomic_DNA"/>
</dbReference>
<evidence type="ECO:0000313" key="2">
    <source>
        <dbReference type="Proteomes" id="UP000886523"/>
    </source>
</evidence>
<evidence type="ECO:0000313" key="1">
    <source>
        <dbReference type="EMBL" id="KAF9519412.1"/>
    </source>
</evidence>
<sequence>MSEFARVGKYIPNSIRNAFCNWGSTCLLSGRSRFTWNCHFSMHSTMSSLHLMFADYPSMEISCKNRITFSLCVCIASLTGMHPL</sequence>
<dbReference type="AlphaFoldDB" id="A0A9P6DZD9"/>
<name>A0A9P6DZD9_9AGAM</name>
<gene>
    <name evidence="1" type="ORF">BS47DRAFT_32301</name>
</gene>
<reference evidence="1" key="1">
    <citation type="journal article" date="2020" name="Nat. Commun.">
        <title>Large-scale genome sequencing of mycorrhizal fungi provides insights into the early evolution of symbiotic traits.</title>
        <authorList>
            <person name="Miyauchi S."/>
            <person name="Kiss E."/>
            <person name="Kuo A."/>
            <person name="Drula E."/>
            <person name="Kohler A."/>
            <person name="Sanchez-Garcia M."/>
            <person name="Morin E."/>
            <person name="Andreopoulos B."/>
            <person name="Barry K.W."/>
            <person name="Bonito G."/>
            <person name="Buee M."/>
            <person name="Carver A."/>
            <person name="Chen C."/>
            <person name="Cichocki N."/>
            <person name="Clum A."/>
            <person name="Culley D."/>
            <person name="Crous P.W."/>
            <person name="Fauchery L."/>
            <person name="Girlanda M."/>
            <person name="Hayes R.D."/>
            <person name="Keri Z."/>
            <person name="LaButti K."/>
            <person name="Lipzen A."/>
            <person name="Lombard V."/>
            <person name="Magnuson J."/>
            <person name="Maillard F."/>
            <person name="Murat C."/>
            <person name="Nolan M."/>
            <person name="Ohm R.A."/>
            <person name="Pangilinan J."/>
            <person name="Pereira M.F."/>
            <person name="Perotto S."/>
            <person name="Peter M."/>
            <person name="Pfister S."/>
            <person name="Riley R."/>
            <person name="Sitrit Y."/>
            <person name="Stielow J.B."/>
            <person name="Szollosi G."/>
            <person name="Zifcakova L."/>
            <person name="Stursova M."/>
            <person name="Spatafora J.W."/>
            <person name="Tedersoo L."/>
            <person name="Vaario L.M."/>
            <person name="Yamada A."/>
            <person name="Yan M."/>
            <person name="Wang P."/>
            <person name="Xu J."/>
            <person name="Bruns T."/>
            <person name="Baldrian P."/>
            <person name="Vilgalys R."/>
            <person name="Dunand C."/>
            <person name="Henrissat B."/>
            <person name="Grigoriev I.V."/>
            <person name="Hibbett D."/>
            <person name="Nagy L.G."/>
            <person name="Martin F.M."/>
        </authorList>
    </citation>
    <scope>NUCLEOTIDE SEQUENCE</scope>
    <source>
        <strain evidence="1">UP504</strain>
    </source>
</reference>
<organism evidence="1 2">
    <name type="scientific">Hydnum rufescens UP504</name>
    <dbReference type="NCBI Taxonomy" id="1448309"/>
    <lineage>
        <taxon>Eukaryota</taxon>
        <taxon>Fungi</taxon>
        <taxon>Dikarya</taxon>
        <taxon>Basidiomycota</taxon>
        <taxon>Agaricomycotina</taxon>
        <taxon>Agaricomycetes</taxon>
        <taxon>Cantharellales</taxon>
        <taxon>Hydnaceae</taxon>
        <taxon>Hydnum</taxon>
    </lineage>
</organism>
<keyword evidence="2" id="KW-1185">Reference proteome</keyword>